<organism evidence="2 3">
    <name type="scientific">Pontibacter ummariensis</name>
    <dbReference type="NCBI Taxonomy" id="1610492"/>
    <lineage>
        <taxon>Bacteria</taxon>
        <taxon>Pseudomonadati</taxon>
        <taxon>Bacteroidota</taxon>
        <taxon>Cytophagia</taxon>
        <taxon>Cytophagales</taxon>
        <taxon>Hymenobacteraceae</taxon>
        <taxon>Pontibacter</taxon>
    </lineage>
</organism>
<dbReference type="PANTHER" id="PTHR45655:SF13">
    <property type="entry name" value="SOLUBLE GUANYLATE CYCLASE GCY-32-RELATED"/>
    <property type="match status" value="1"/>
</dbReference>
<gene>
    <name evidence="2" type="ORF">SAMN06296052_12524</name>
</gene>
<dbReference type="Pfam" id="PF07700">
    <property type="entry name" value="HNOB"/>
    <property type="match status" value="1"/>
</dbReference>
<keyword evidence="3" id="KW-1185">Reference proteome</keyword>
<sequence>MHGFIFLQFKKFVQQTHGVQAWQELKDEAQVSRPQFNATEIYPDADIIALVHTAAAKWELPAEVFLEQVGTFLVPDLLDVYQLYINPAWRTLDLVEHTENNMHRAVRVSSPEATPPILHVTRVNAKKLIIDYHSKRRMAALAVGIIKGIAAHYQESDRINIVLHKYSGGERVQIELTYSA</sequence>
<evidence type="ECO:0000259" key="1">
    <source>
        <dbReference type="Pfam" id="PF07700"/>
    </source>
</evidence>
<dbReference type="InterPro" id="IPR011644">
    <property type="entry name" value="Heme_NO-bd"/>
</dbReference>
<dbReference type="GO" id="GO:0020037">
    <property type="term" value="F:heme binding"/>
    <property type="evidence" value="ECO:0007669"/>
    <property type="project" value="InterPro"/>
</dbReference>
<protein>
    <submittedName>
        <fullName evidence="2">Haem-NO-binding</fullName>
    </submittedName>
</protein>
<dbReference type="Proteomes" id="UP000198432">
    <property type="component" value="Unassembled WGS sequence"/>
</dbReference>
<name>A0A239K1V6_9BACT</name>
<dbReference type="InterPro" id="IPR024096">
    <property type="entry name" value="NO_sig/Golgi_transp_ligand-bd"/>
</dbReference>
<dbReference type="OrthoDB" id="7266652at2"/>
<accession>A0A239K1V6</accession>
<proteinExistence type="predicted"/>
<evidence type="ECO:0000313" key="3">
    <source>
        <dbReference type="Proteomes" id="UP000198432"/>
    </source>
</evidence>
<dbReference type="PANTHER" id="PTHR45655">
    <property type="entry name" value="GUANYLATE CYCLASE SOLUBLE SUBUNIT BETA-2"/>
    <property type="match status" value="1"/>
</dbReference>
<dbReference type="EMBL" id="FZOQ01000025">
    <property type="protein sequence ID" value="SNT11653.1"/>
    <property type="molecule type" value="Genomic_DNA"/>
</dbReference>
<dbReference type="AlphaFoldDB" id="A0A239K1V6"/>
<dbReference type="RefSeq" id="WP_089321150.1">
    <property type="nucleotide sequence ID" value="NZ_FZOQ01000025.1"/>
</dbReference>
<dbReference type="InterPro" id="IPR038158">
    <property type="entry name" value="H-NOX_domain_sf"/>
</dbReference>
<evidence type="ECO:0000313" key="2">
    <source>
        <dbReference type="EMBL" id="SNT11653.1"/>
    </source>
</evidence>
<dbReference type="SUPFAM" id="SSF111126">
    <property type="entry name" value="Ligand-binding domain in the NO signalling and Golgi transport"/>
    <property type="match status" value="1"/>
</dbReference>
<reference evidence="3" key="1">
    <citation type="submission" date="2017-06" db="EMBL/GenBank/DDBJ databases">
        <authorList>
            <person name="Varghese N."/>
            <person name="Submissions S."/>
        </authorList>
    </citation>
    <scope>NUCLEOTIDE SEQUENCE [LARGE SCALE GENOMIC DNA]</scope>
    <source>
        <strain evidence="3">NKM1</strain>
    </source>
</reference>
<feature type="domain" description="Heme NO-binding" evidence="1">
    <location>
        <begin position="2"/>
        <end position="156"/>
    </location>
</feature>
<dbReference type="Gene3D" id="3.90.1520.10">
    <property type="entry name" value="H-NOX domain"/>
    <property type="match status" value="1"/>
</dbReference>